<dbReference type="Pfam" id="PF17131">
    <property type="entry name" value="LolA_like"/>
    <property type="match status" value="1"/>
</dbReference>
<dbReference type="Gene3D" id="2.50.20.10">
    <property type="entry name" value="Lipoprotein localisation LolA/LolB/LppX"/>
    <property type="match status" value="1"/>
</dbReference>
<dbReference type="EMBL" id="UOEZ01000041">
    <property type="protein sequence ID" value="VAW36493.1"/>
    <property type="molecule type" value="Genomic_DNA"/>
</dbReference>
<dbReference type="InterPro" id="IPR033399">
    <property type="entry name" value="TP_0789-like"/>
</dbReference>
<feature type="domain" description="Uncharacterized protein TP-0789" evidence="1">
    <location>
        <begin position="87"/>
        <end position="270"/>
    </location>
</feature>
<name>A0A3B0V861_9ZZZZ</name>
<sequence length="278" mass="31810">MEYKRLIKRSLAGVLFALVIVAGLDLAALSACAAAPDGAAIIEKSNETYYYSGKDGRASLKMTITDRAGRVRTREMTLLRLDIEDGGRQRFYVYFHRPADIGGMVFMVWKNIKKDDDRWLYIPAIDLVKRVAAKDKRSSFAGSHFTYEDVSGRATTDDTHEFLREEKLGGRDMYLVKNTPKDAASVEFSYYLSWIDKETYLPMKGEYFDKGGNSYRVITILETKEVQGIPTVVKALVEEKGRGKTVVEFKDVKYNIGLKKNIFTERSLRRPPRRWIKK</sequence>
<gene>
    <name evidence="2" type="ORF">MNBD_DELTA02-246</name>
</gene>
<evidence type="ECO:0000259" key="1">
    <source>
        <dbReference type="Pfam" id="PF17131"/>
    </source>
</evidence>
<accession>A0A3B0V861</accession>
<dbReference type="CDD" id="cd16329">
    <property type="entry name" value="LolA_like"/>
    <property type="match status" value="1"/>
</dbReference>
<evidence type="ECO:0000313" key="2">
    <source>
        <dbReference type="EMBL" id="VAW36493.1"/>
    </source>
</evidence>
<reference evidence="2" key="1">
    <citation type="submission" date="2018-06" db="EMBL/GenBank/DDBJ databases">
        <authorList>
            <person name="Zhirakovskaya E."/>
        </authorList>
    </citation>
    <scope>NUCLEOTIDE SEQUENCE</scope>
</reference>
<protein>
    <submittedName>
        <fullName evidence="2">Outer membrane protein</fullName>
    </submittedName>
</protein>
<organism evidence="2">
    <name type="scientific">hydrothermal vent metagenome</name>
    <dbReference type="NCBI Taxonomy" id="652676"/>
    <lineage>
        <taxon>unclassified sequences</taxon>
        <taxon>metagenomes</taxon>
        <taxon>ecological metagenomes</taxon>
    </lineage>
</organism>
<proteinExistence type="predicted"/>
<dbReference type="AlphaFoldDB" id="A0A3B0V861"/>